<reference evidence="9" key="1">
    <citation type="submission" date="2023-07" db="EMBL/GenBank/DDBJ databases">
        <title>Draft genome sequence of Agarivorans aestuarii strain ZMCS4, a CAZymes producing bacteria isolated from the marine brown algae Clodostephus spongiosus.</title>
        <authorList>
            <person name="Lorente B."/>
            <person name="Cabral C."/>
            <person name="Frias J."/>
            <person name="Faria J."/>
            <person name="Toubarro D."/>
        </authorList>
    </citation>
    <scope>NUCLEOTIDE SEQUENCE [LARGE SCALE GENOMIC DNA]</scope>
    <source>
        <strain evidence="9">ZMCS4</strain>
    </source>
</reference>
<evidence type="ECO:0000256" key="3">
    <source>
        <dbReference type="ARBA" id="ARBA00022722"/>
    </source>
</evidence>
<evidence type="ECO:0000256" key="2">
    <source>
        <dbReference type="ARBA" id="ARBA00022694"/>
    </source>
</evidence>
<dbReference type="InterPro" id="IPR051086">
    <property type="entry name" value="RNase_D-like"/>
</dbReference>
<dbReference type="EMBL" id="JAYDYW010000002">
    <property type="protein sequence ID" value="MEE1672531.1"/>
    <property type="molecule type" value="Genomic_DNA"/>
</dbReference>
<organism evidence="8 9">
    <name type="scientific">Agarivorans aestuarii</name>
    <dbReference type="NCBI Taxonomy" id="1563703"/>
    <lineage>
        <taxon>Bacteria</taxon>
        <taxon>Pseudomonadati</taxon>
        <taxon>Pseudomonadota</taxon>
        <taxon>Gammaproteobacteria</taxon>
        <taxon>Alteromonadales</taxon>
        <taxon>Alteromonadaceae</taxon>
        <taxon>Agarivorans</taxon>
    </lineage>
</organism>
<dbReference type="GO" id="GO:0033890">
    <property type="term" value="F:ribonuclease D activity"/>
    <property type="evidence" value="ECO:0007669"/>
    <property type="project" value="UniProtKB-EC"/>
</dbReference>
<name>A0ABU7FZC7_9ALTE</name>
<comment type="cofactor">
    <cofactor evidence="6">
        <name>a divalent metal cation</name>
        <dbReference type="ChEBI" id="CHEBI:60240"/>
    </cofactor>
</comment>
<keyword evidence="2 6" id="KW-0819">tRNA processing</keyword>
<evidence type="ECO:0000256" key="6">
    <source>
        <dbReference type="HAMAP-Rule" id="MF_01899"/>
    </source>
</evidence>
<accession>A0ABU7FZC7</accession>
<dbReference type="SMART" id="SM00341">
    <property type="entry name" value="HRDC"/>
    <property type="match status" value="1"/>
</dbReference>
<sequence>MADVNFDMIETEAQLAPLLRFLNEQAPMVLAIDTEFVRTRTYYAQLGLLQIFDGQQCYLVDPLKVDMPPLWQALAKHHWVLHAFSEDLEIIQRVSGQFGLSVFDTQVGAAFLGHGISLGYQRFIDTELGIHIDKGESRTDWLARPLRSSQLEYAALDVIYLLPAYLKIQQQLKEEGRFEAALEESARLAAQKKRVFNQDEAYKDIKNAWKLNPQQLAVLQVLARWRAQQAASRDLAINNVVHGDSLWSLARYQPSTMEQLQRLSLPPQELRIHGQRLLKLVKQGQQVKTVDFPKAIKRIVDYPDYKKSIQELKKVVAKVAEESGLPEDVLASKKMLNQYLSWLWKEDRQAAELPLLLTGWRQPLFANHVAQEA</sequence>
<dbReference type="Gene3D" id="1.10.150.80">
    <property type="entry name" value="HRDC domain"/>
    <property type="match status" value="2"/>
</dbReference>
<dbReference type="InterPro" id="IPR036397">
    <property type="entry name" value="RNaseH_sf"/>
</dbReference>
<dbReference type="InterPro" id="IPR044876">
    <property type="entry name" value="HRDC_dom_sf"/>
</dbReference>
<gene>
    <name evidence="6 8" type="primary">rnd</name>
    <name evidence="8" type="ORF">SNR37_001860</name>
</gene>
<dbReference type="PANTHER" id="PTHR47649">
    <property type="entry name" value="RIBONUCLEASE D"/>
    <property type="match status" value="1"/>
</dbReference>
<dbReference type="SUPFAM" id="SSF47819">
    <property type="entry name" value="HRDC-like"/>
    <property type="match status" value="2"/>
</dbReference>
<dbReference type="Pfam" id="PF21293">
    <property type="entry name" value="RNAseD_HRDC_C"/>
    <property type="match status" value="1"/>
</dbReference>
<comment type="similarity">
    <text evidence="6">Belongs to the RNase D family.</text>
</comment>
<keyword evidence="1 6" id="KW-0963">Cytoplasm</keyword>
<evidence type="ECO:0000259" key="7">
    <source>
        <dbReference type="PROSITE" id="PS50967"/>
    </source>
</evidence>
<dbReference type="InterPro" id="IPR002121">
    <property type="entry name" value="HRDC_dom"/>
</dbReference>
<comment type="caution">
    <text evidence="8">The sequence shown here is derived from an EMBL/GenBank/DDBJ whole genome shotgun (WGS) entry which is preliminary data.</text>
</comment>
<keyword evidence="9" id="KW-1185">Reference proteome</keyword>
<dbReference type="Pfam" id="PF00570">
    <property type="entry name" value="HRDC"/>
    <property type="match status" value="1"/>
</dbReference>
<keyword evidence="5 6" id="KW-0269">Exonuclease</keyword>
<evidence type="ECO:0000313" key="8">
    <source>
        <dbReference type="EMBL" id="MEE1672531.1"/>
    </source>
</evidence>
<evidence type="ECO:0000313" key="9">
    <source>
        <dbReference type="Proteomes" id="UP001310248"/>
    </source>
</evidence>
<dbReference type="Pfam" id="PF01612">
    <property type="entry name" value="DNA_pol_A_exo1"/>
    <property type="match status" value="1"/>
</dbReference>
<comment type="subcellular location">
    <subcellularLocation>
        <location evidence="6">Cytoplasm</location>
    </subcellularLocation>
</comment>
<dbReference type="EC" id="3.1.13.5" evidence="6"/>
<dbReference type="RefSeq" id="WP_329773928.1">
    <property type="nucleotide sequence ID" value="NZ_JAYDYW010000002.1"/>
</dbReference>
<dbReference type="CDD" id="cd06142">
    <property type="entry name" value="RNaseD_exo"/>
    <property type="match status" value="1"/>
</dbReference>
<evidence type="ECO:0000256" key="1">
    <source>
        <dbReference type="ARBA" id="ARBA00022490"/>
    </source>
</evidence>
<evidence type="ECO:0000256" key="4">
    <source>
        <dbReference type="ARBA" id="ARBA00022801"/>
    </source>
</evidence>
<dbReference type="SUPFAM" id="SSF53098">
    <property type="entry name" value="Ribonuclease H-like"/>
    <property type="match status" value="1"/>
</dbReference>
<dbReference type="SMART" id="SM00474">
    <property type="entry name" value="35EXOc"/>
    <property type="match status" value="1"/>
</dbReference>
<keyword evidence="4 6" id="KW-0378">Hydrolase</keyword>
<evidence type="ECO:0000256" key="5">
    <source>
        <dbReference type="ARBA" id="ARBA00022839"/>
    </source>
</evidence>
<comment type="function">
    <text evidence="6">Exonuclease involved in the 3' processing of various precursor tRNAs. Initiates hydrolysis at the 3'-terminus of an RNA molecule and releases 5'-mononucleotides.</text>
</comment>
<protein>
    <recommendedName>
        <fullName evidence="6">Ribonuclease D</fullName>
        <shortName evidence="6">RNase D</shortName>
        <ecNumber evidence="6">3.1.13.5</ecNumber>
    </recommendedName>
</protein>
<dbReference type="InterPro" id="IPR002562">
    <property type="entry name" value="3'-5'_exonuclease_dom"/>
</dbReference>
<keyword evidence="3 6" id="KW-0540">Nuclease</keyword>
<comment type="catalytic activity">
    <reaction evidence="6">
        <text>Exonucleolytic cleavage that removes extra residues from the 3'-terminus of tRNA to produce 5'-mononucleotides.</text>
        <dbReference type="EC" id="3.1.13.5"/>
    </reaction>
</comment>
<dbReference type="PANTHER" id="PTHR47649:SF1">
    <property type="entry name" value="RIBONUCLEASE D"/>
    <property type="match status" value="1"/>
</dbReference>
<dbReference type="HAMAP" id="MF_01899">
    <property type="entry name" value="RNase_D"/>
    <property type="match status" value="1"/>
</dbReference>
<proteinExistence type="inferred from homology"/>
<dbReference type="Gene3D" id="3.30.420.10">
    <property type="entry name" value="Ribonuclease H-like superfamily/Ribonuclease H"/>
    <property type="match status" value="1"/>
</dbReference>
<feature type="domain" description="HRDC" evidence="7">
    <location>
        <begin position="212"/>
        <end position="291"/>
    </location>
</feature>
<dbReference type="Proteomes" id="UP001310248">
    <property type="component" value="Unassembled WGS sequence"/>
</dbReference>
<dbReference type="PROSITE" id="PS50967">
    <property type="entry name" value="HRDC"/>
    <property type="match status" value="1"/>
</dbReference>
<dbReference type="NCBIfam" id="TIGR01388">
    <property type="entry name" value="rnd"/>
    <property type="match status" value="1"/>
</dbReference>
<dbReference type="InterPro" id="IPR048579">
    <property type="entry name" value="RNAseD_HRDC_C"/>
</dbReference>
<dbReference type="InterPro" id="IPR012337">
    <property type="entry name" value="RNaseH-like_sf"/>
</dbReference>
<dbReference type="InterPro" id="IPR010997">
    <property type="entry name" value="HRDC-like_sf"/>
</dbReference>
<dbReference type="InterPro" id="IPR006292">
    <property type="entry name" value="RNase_D"/>
</dbReference>